<feature type="transmembrane region" description="Helical" evidence="13">
    <location>
        <begin position="796"/>
        <end position="814"/>
    </location>
</feature>
<keyword evidence="16" id="KW-1185">Reference proteome</keyword>
<protein>
    <recommendedName>
        <fullName evidence="14">Prospero domain-containing protein</fullName>
    </recommendedName>
</protein>
<keyword evidence="4 13" id="KW-1133">Transmembrane helix</keyword>
<keyword evidence="9" id="KW-0804">Transcription</keyword>
<dbReference type="PANTHER" id="PTHR12198">
    <property type="entry name" value="HOMEOBOX PROTEIN PROSPERO/PROX-1/CEH-26"/>
    <property type="match status" value="1"/>
</dbReference>
<gene>
    <name evidence="15" type="ORF">WMY93_014229</name>
</gene>
<dbReference type="AlphaFoldDB" id="A0AAW0P600"/>
<dbReference type="SUPFAM" id="SSF46689">
    <property type="entry name" value="Homeodomain-like"/>
    <property type="match status" value="1"/>
</dbReference>
<dbReference type="Proteomes" id="UP001460270">
    <property type="component" value="Unassembled WGS sequence"/>
</dbReference>
<feature type="transmembrane region" description="Helical" evidence="13">
    <location>
        <begin position="729"/>
        <end position="751"/>
    </location>
</feature>
<keyword evidence="3 13" id="KW-0812">Transmembrane</keyword>
<evidence type="ECO:0000256" key="10">
    <source>
        <dbReference type="ARBA" id="ARBA00023242"/>
    </source>
</evidence>
<evidence type="ECO:0000256" key="12">
    <source>
        <dbReference type="SAM" id="MobiDB-lite"/>
    </source>
</evidence>
<evidence type="ECO:0000256" key="5">
    <source>
        <dbReference type="ARBA" id="ARBA00023015"/>
    </source>
</evidence>
<dbReference type="GO" id="GO:0007399">
    <property type="term" value="P:nervous system development"/>
    <property type="evidence" value="ECO:0007669"/>
    <property type="project" value="UniProtKB-ARBA"/>
</dbReference>
<evidence type="ECO:0000256" key="7">
    <source>
        <dbReference type="ARBA" id="ARBA00023136"/>
    </source>
</evidence>
<name>A0AAW0P600_9GOBI</name>
<evidence type="ECO:0000256" key="1">
    <source>
        <dbReference type="ARBA" id="ARBA00004123"/>
    </source>
</evidence>
<evidence type="ECO:0000256" key="4">
    <source>
        <dbReference type="ARBA" id="ARBA00022989"/>
    </source>
</evidence>
<keyword evidence="7 13" id="KW-0472">Membrane</keyword>
<dbReference type="Pfam" id="PF26158">
    <property type="entry name" value="Claudin_TMEM179-179B"/>
    <property type="match status" value="1"/>
</dbReference>
<comment type="caution">
    <text evidence="15">The sequence shown here is derived from an EMBL/GenBank/DDBJ whole genome shotgun (WGS) entry which is preliminary data.</text>
</comment>
<evidence type="ECO:0000256" key="8">
    <source>
        <dbReference type="ARBA" id="ARBA00023155"/>
    </source>
</evidence>
<dbReference type="GO" id="GO:0000978">
    <property type="term" value="F:RNA polymerase II cis-regulatory region sequence-specific DNA binding"/>
    <property type="evidence" value="ECO:0007669"/>
    <property type="project" value="TreeGrafter"/>
</dbReference>
<dbReference type="Pfam" id="PF05044">
    <property type="entry name" value="HPD"/>
    <property type="match status" value="1"/>
</dbReference>
<feature type="compositionally biased region" description="Basic residues" evidence="12">
    <location>
        <begin position="68"/>
        <end position="78"/>
    </location>
</feature>
<evidence type="ECO:0000256" key="13">
    <source>
        <dbReference type="SAM" id="Phobius"/>
    </source>
</evidence>
<feature type="domain" description="Prospero" evidence="14">
    <location>
        <begin position="442"/>
        <end position="607"/>
    </location>
</feature>
<sequence length="858" mass="97608">MATKVTVKTKDKDFFPSMDPSDFFNHRSLQRNIFNDIPCSFYLPPSQDPPPRHLLIQHLQSALPLQTGKKHSNSHKNHERQTYSNEEAESNISRVKNKMDDCNWDENFPPVKKMRSERRFENVGVGRMKRQDRNELKEQMEELKERIVSLQKKVWKAFGQKNWPHDGQWRSRNEPKLVGLDCEEDFVANVPKKYIRDSRSVLEETAEESLWLNCAELSKLDLEELTTENGPQFARLLKVELGNAMARVIDRVLTIYTEADVSSPPLPDISVEDEHGLHEINENEATPRQSNEPTPDSSAVQIPSLRPSEIGLVSSSHLFKDPPLSSHALAPPFPHPPHPLASMEPLPMLHYSMQQLFSRTLSHGPALPGKNFHLSREPLAELERTVIHPPIMPLSGILEPALSGSIMDRGSGRRAEMGMRGSGAGIDLYLSAGISFFNVNGQEGLSPCHLKKAKLMFFYTRYPSSNTLKTYFPDVKFSRCVTSQMIKWFSNFREFFYIQMERFARQAVQEALTQEVVPVSRDRRLRVGQDTELYRILNMHYNKSNVYQVPDGFIKISEVALREFYAAIWTGRDSDPCWKKAIYKMICKLDSPVPDAFRLPGCPTTDGRQRRNTQLHFGIWKYGTKARTMEVYLLELVLYVSCFVCGIVTAASITMSQGHFAGHCVLYGLVSYNKTSASIVLQHYSSPSLCYFVSAVAVVMAVVCFSLSLHGLYSFYIEGDFKRERLWRTFTSSACVGFLFFLLITGCVLRNGSHTLCNSVMAVVPNITSCVEAQWKTWTAPIKADKFYNSLHKAETTVWVSFFLWMVIGALGWAQRRWNLNSMSLSNNYGLPAGRILADPGVTAAETEPFFTRRPPLH</sequence>
<dbReference type="InterPro" id="IPR059010">
    <property type="entry name" value="TMEM179-179B"/>
</dbReference>
<comment type="subcellular location">
    <subcellularLocation>
        <location evidence="2">Membrane</location>
        <topology evidence="2">Multi-pass membrane protein</topology>
    </subcellularLocation>
    <subcellularLocation>
        <location evidence="1">Nucleus</location>
    </subcellularLocation>
</comment>
<evidence type="ECO:0000259" key="14">
    <source>
        <dbReference type="PROSITE" id="PS51818"/>
    </source>
</evidence>
<keyword evidence="10" id="KW-0539">Nucleus</keyword>
<keyword evidence="8" id="KW-0371">Homeobox</keyword>
<dbReference type="InterPro" id="IPR009057">
    <property type="entry name" value="Homeodomain-like_sf"/>
</dbReference>
<comment type="similarity">
    <text evidence="11">Belongs to the TMEM179 family.</text>
</comment>
<dbReference type="InterPro" id="IPR037131">
    <property type="entry name" value="Homeo_prospero_dom_sf"/>
</dbReference>
<dbReference type="PROSITE" id="PS51818">
    <property type="entry name" value="HOMEO_PROSPERO"/>
    <property type="match status" value="1"/>
</dbReference>
<feature type="transmembrane region" description="Helical" evidence="13">
    <location>
        <begin position="631"/>
        <end position="653"/>
    </location>
</feature>
<evidence type="ECO:0000256" key="6">
    <source>
        <dbReference type="ARBA" id="ARBA00023125"/>
    </source>
</evidence>
<evidence type="ECO:0000256" key="2">
    <source>
        <dbReference type="ARBA" id="ARBA00004141"/>
    </source>
</evidence>
<dbReference type="InterPro" id="IPR039350">
    <property type="entry name" value="Prospero_homeodomain"/>
</dbReference>
<dbReference type="GO" id="GO:0000981">
    <property type="term" value="F:DNA-binding transcription factor activity, RNA polymerase II-specific"/>
    <property type="evidence" value="ECO:0007669"/>
    <property type="project" value="TreeGrafter"/>
</dbReference>
<evidence type="ECO:0000313" key="15">
    <source>
        <dbReference type="EMBL" id="KAK7909545.1"/>
    </source>
</evidence>
<proteinExistence type="inferred from homology"/>
<accession>A0AAW0P600</accession>
<evidence type="ECO:0000256" key="11">
    <source>
        <dbReference type="ARBA" id="ARBA00093776"/>
    </source>
</evidence>
<dbReference type="GO" id="GO:0048468">
    <property type="term" value="P:cell development"/>
    <property type="evidence" value="ECO:0007669"/>
    <property type="project" value="UniProtKB-ARBA"/>
</dbReference>
<keyword evidence="5" id="KW-0805">Transcription regulation</keyword>
<evidence type="ECO:0000256" key="9">
    <source>
        <dbReference type="ARBA" id="ARBA00023163"/>
    </source>
</evidence>
<keyword evidence="6" id="KW-0238">DNA-binding</keyword>
<dbReference type="PANTHER" id="PTHR12198:SF11">
    <property type="entry name" value="PROSPERO HOMEOBOX 3"/>
    <property type="match status" value="1"/>
</dbReference>
<dbReference type="InterPro" id="IPR023082">
    <property type="entry name" value="Homeo_prospero_dom"/>
</dbReference>
<feature type="region of interest" description="Disordered" evidence="12">
    <location>
        <begin position="66"/>
        <end position="90"/>
    </location>
</feature>
<organism evidence="15 16">
    <name type="scientific">Mugilogobius chulae</name>
    <name type="common">yellowstripe goby</name>
    <dbReference type="NCBI Taxonomy" id="88201"/>
    <lineage>
        <taxon>Eukaryota</taxon>
        <taxon>Metazoa</taxon>
        <taxon>Chordata</taxon>
        <taxon>Craniata</taxon>
        <taxon>Vertebrata</taxon>
        <taxon>Euteleostomi</taxon>
        <taxon>Actinopterygii</taxon>
        <taxon>Neopterygii</taxon>
        <taxon>Teleostei</taxon>
        <taxon>Neoteleostei</taxon>
        <taxon>Acanthomorphata</taxon>
        <taxon>Gobiaria</taxon>
        <taxon>Gobiiformes</taxon>
        <taxon>Gobioidei</taxon>
        <taxon>Gobiidae</taxon>
        <taxon>Gobionellinae</taxon>
        <taxon>Mugilogobius</taxon>
    </lineage>
</organism>
<feature type="region of interest" description="Disordered" evidence="12">
    <location>
        <begin position="282"/>
        <end position="302"/>
    </location>
</feature>
<feature type="transmembrane region" description="Helical" evidence="13">
    <location>
        <begin position="691"/>
        <end position="717"/>
    </location>
</feature>
<evidence type="ECO:0000313" key="16">
    <source>
        <dbReference type="Proteomes" id="UP001460270"/>
    </source>
</evidence>
<reference evidence="16" key="1">
    <citation type="submission" date="2024-04" db="EMBL/GenBank/DDBJ databases">
        <title>Salinicola lusitanus LLJ914,a marine bacterium isolated from the Okinawa Trough.</title>
        <authorList>
            <person name="Li J."/>
        </authorList>
    </citation>
    <scope>NUCLEOTIDE SEQUENCE [LARGE SCALE GENOMIC DNA]</scope>
</reference>
<feature type="compositionally biased region" description="Polar residues" evidence="12">
    <location>
        <begin position="283"/>
        <end position="301"/>
    </location>
</feature>
<dbReference type="Gene3D" id="1.10.10.500">
    <property type="entry name" value="Homeo-prospero domain"/>
    <property type="match status" value="1"/>
</dbReference>
<dbReference type="GO" id="GO:0005634">
    <property type="term" value="C:nucleus"/>
    <property type="evidence" value="ECO:0007669"/>
    <property type="project" value="UniProtKB-SubCell"/>
</dbReference>
<dbReference type="EMBL" id="JBBPFD010000010">
    <property type="protein sequence ID" value="KAK7909545.1"/>
    <property type="molecule type" value="Genomic_DNA"/>
</dbReference>
<evidence type="ECO:0000256" key="3">
    <source>
        <dbReference type="ARBA" id="ARBA00022692"/>
    </source>
</evidence>